<evidence type="ECO:0000313" key="2">
    <source>
        <dbReference type="Proteomes" id="UP001054945"/>
    </source>
</evidence>
<gene>
    <name evidence="1" type="ORF">CEXT_369921</name>
</gene>
<organism evidence="1 2">
    <name type="scientific">Caerostris extrusa</name>
    <name type="common">Bark spider</name>
    <name type="synonym">Caerostris bankana</name>
    <dbReference type="NCBI Taxonomy" id="172846"/>
    <lineage>
        <taxon>Eukaryota</taxon>
        <taxon>Metazoa</taxon>
        <taxon>Ecdysozoa</taxon>
        <taxon>Arthropoda</taxon>
        <taxon>Chelicerata</taxon>
        <taxon>Arachnida</taxon>
        <taxon>Araneae</taxon>
        <taxon>Araneomorphae</taxon>
        <taxon>Entelegynae</taxon>
        <taxon>Araneoidea</taxon>
        <taxon>Araneidae</taxon>
        <taxon>Caerostris</taxon>
    </lineage>
</organism>
<proteinExistence type="predicted"/>
<evidence type="ECO:0000313" key="1">
    <source>
        <dbReference type="EMBL" id="GIY59572.1"/>
    </source>
</evidence>
<accession>A0AAV4UNN5</accession>
<name>A0AAV4UNN5_CAEEX</name>
<dbReference type="AlphaFoldDB" id="A0AAV4UNN5"/>
<dbReference type="EMBL" id="BPLR01013215">
    <property type="protein sequence ID" value="GIY59572.1"/>
    <property type="molecule type" value="Genomic_DNA"/>
</dbReference>
<reference evidence="1 2" key="1">
    <citation type="submission" date="2021-06" db="EMBL/GenBank/DDBJ databases">
        <title>Caerostris extrusa draft genome.</title>
        <authorList>
            <person name="Kono N."/>
            <person name="Arakawa K."/>
        </authorList>
    </citation>
    <scope>NUCLEOTIDE SEQUENCE [LARGE SCALE GENOMIC DNA]</scope>
</reference>
<sequence>MLLLQTTKGRVHAQERSRTGGCTFDRHCDIKEYLFFLFHYFPKKREEWRWQNVSVTPSQDAQDRGAQWACVIRPRHCVRLLTLDSRKDVFGVTRFFFLSLFF</sequence>
<dbReference type="Proteomes" id="UP001054945">
    <property type="component" value="Unassembled WGS sequence"/>
</dbReference>
<keyword evidence="2" id="KW-1185">Reference proteome</keyword>
<protein>
    <submittedName>
        <fullName evidence="1">Uncharacterized protein</fullName>
    </submittedName>
</protein>
<comment type="caution">
    <text evidence="1">The sequence shown here is derived from an EMBL/GenBank/DDBJ whole genome shotgun (WGS) entry which is preliminary data.</text>
</comment>